<keyword evidence="5" id="KW-0175">Coiled coil</keyword>
<name>A0ABS1TAT0_9CLOT</name>
<keyword evidence="3" id="KW-0378">Hydrolase</keyword>
<evidence type="ECO:0000256" key="4">
    <source>
        <dbReference type="ARBA" id="ARBA00023295"/>
    </source>
</evidence>
<dbReference type="InterPro" id="IPR037094">
    <property type="entry name" value="Glyco_hydro_38_cen_sf"/>
</dbReference>
<dbReference type="SUPFAM" id="SSF88688">
    <property type="entry name" value="Families 57/38 glycoside transferase middle domain"/>
    <property type="match status" value="1"/>
</dbReference>
<feature type="coiled-coil region" evidence="5">
    <location>
        <begin position="171"/>
        <end position="198"/>
    </location>
</feature>
<comment type="caution">
    <text evidence="7">The sequence shown here is derived from an EMBL/GenBank/DDBJ whole genome shotgun (WGS) entry which is preliminary data.</text>
</comment>
<dbReference type="CDD" id="cd10789">
    <property type="entry name" value="GH38N_AMII_ER_cytosolic"/>
    <property type="match status" value="1"/>
</dbReference>
<dbReference type="InterPro" id="IPR000602">
    <property type="entry name" value="Glyco_hydro_38_N"/>
</dbReference>
<accession>A0ABS1TAT0</accession>
<dbReference type="SUPFAM" id="SSF88713">
    <property type="entry name" value="Glycoside hydrolase/deacetylase"/>
    <property type="match status" value="1"/>
</dbReference>
<dbReference type="PANTHER" id="PTHR46017">
    <property type="entry name" value="ALPHA-MANNOSIDASE 2C1"/>
    <property type="match status" value="1"/>
</dbReference>
<keyword evidence="2" id="KW-0479">Metal-binding</keyword>
<feature type="domain" description="Glycoside hydrolase family 38 central" evidence="6">
    <location>
        <begin position="503"/>
        <end position="581"/>
    </location>
</feature>
<dbReference type="Pfam" id="PF07748">
    <property type="entry name" value="Glyco_hydro_38C"/>
    <property type="match status" value="1"/>
</dbReference>
<evidence type="ECO:0000256" key="2">
    <source>
        <dbReference type="ARBA" id="ARBA00022723"/>
    </source>
</evidence>
<dbReference type="InterPro" id="IPR054723">
    <property type="entry name" value="Ams1-like_N"/>
</dbReference>
<dbReference type="Proteomes" id="UP000632377">
    <property type="component" value="Unassembled WGS sequence"/>
</dbReference>
<dbReference type="Pfam" id="PF22907">
    <property type="entry name" value="Ams1-like_1st"/>
    <property type="match status" value="1"/>
</dbReference>
<dbReference type="InterPro" id="IPR015341">
    <property type="entry name" value="Glyco_hydro_38_cen"/>
</dbReference>
<keyword evidence="8" id="KW-1185">Reference proteome</keyword>
<dbReference type="Gene3D" id="3.20.110.10">
    <property type="entry name" value="Glycoside hydrolase 38, N terminal domain"/>
    <property type="match status" value="1"/>
</dbReference>
<dbReference type="Pfam" id="PF09261">
    <property type="entry name" value="Alpha-mann_mid"/>
    <property type="match status" value="1"/>
</dbReference>
<organism evidence="7 8">
    <name type="scientific">Clostridium rhizosphaerae</name>
    <dbReference type="NCBI Taxonomy" id="2803861"/>
    <lineage>
        <taxon>Bacteria</taxon>
        <taxon>Bacillati</taxon>
        <taxon>Bacillota</taxon>
        <taxon>Clostridia</taxon>
        <taxon>Eubacteriales</taxon>
        <taxon>Clostridiaceae</taxon>
        <taxon>Clostridium</taxon>
    </lineage>
</organism>
<dbReference type="InterPro" id="IPR041147">
    <property type="entry name" value="GH38_C"/>
</dbReference>
<evidence type="ECO:0000313" key="7">
    <source>
        <dbReference type="EMBL" id="MBL4936468.1"/>
    </source>
</evidence>
<evidence type="ECO:0000313" key="8">
    <source>
        <dbReference type="Proteomes" id="UP000632377"/>
    </source>
</evidence>
<evidence type="ECO:0000256" key="3">
    <source>
        <dbReference type="ARBA" id="ARBA00022801"/>
    </source>
</evidence>
<dbReference type="InterPro" id="IPR028995">
    <property type="entry name" value="Glyco_hydro_57/38_cen_sf"/>
</dbReference>
<dbReference type="Gene3D" id="2.60.40.2220">
    <property type="match status" value="1"/>
</dbReference>
<evidence type="ECO:0000256" key="1">
    <source>
        <dbReference type="ARBA" id="ARBA00009792"/>
    </source>
</evidence>
<dbReference type="SUPFAM" id="SSF74650">
    <property type="entry name" value="Galactose mutarotase-like"/>
    <property type="match status" value="1"/>
</dbReference>
<dbReference type="PANTHER" id="PTHR46017:SF1">
    <property type="entry name" value="ALPHA-MANNOSIDASE 2C1"/>
    <property type="match status" value="1"/>
</dbReference>
<dbReference type="Gene3D" id="1.20.1270.50">
    <property type="entry name" value="Glycoside hydrolase family 38, central domain"/>
    <property type="match status" value="1"/>
</dbReference>
<dbReference type="RefSeq" id="WP_202749213.1">
    <property type="nucleotide sequence ID" value="NZ_JAESWC010000004.1"/>
</dbReference>
<dbReference type="InterPro" id="IPR027291">
    <property type="entry name" value="Glyco_hydro_38_N_sf"/>
</dbReference>
<keyword evidence="4" id="KW-0326">Glycosidase</keyword>
<dbReference type="Gene3D" id="2.70.98.30">
    <property type="entry name" value="Golgi alpha-mannosidase II, domain 4"/>
    <property type="match status" value="1"/>
</dbReference>
<dbReference type="SMART" id="SM00872">
    <property type="entry name" value="Alpha-mann_mid"/>
    <property type="match status" value="1"/>
</dbReference>
<comment type="similarity">
    <text evidence="1">Belongs to the glycosyl hydrolase 38 family.</text>
</comment>
<gene>
    <name evidence="7" type="ORF">JK636_11925</name>
</gene>
<dbReference type="Pfam" id="PF17677">
    <property type="entry name" value="Glyco_hydro38C2"/>
    <property type="match status" value="1"/>
</dbReference>
<evidence type="ECO:0000259" key="6">
    <source>
        <dbReference type="SMART" id="SM00872"/>
    </source>
</evidence>
<reference evidence="7 8" key="1">
    <citation type="submission" date="2021-01" db="EMBL/GenBank/DDBJ databases">
        <title>Genome public.</title>
        <authorList>
            <person name="Liu C."/>
            <person name="Sun Q."/>
        </authorList>
    </citation>
    <scope>NUCLEOTIDE SEQUENCE [LARGE SCALE GENOMIC DNA]</scope>
    <source>
        <strain evidence="7 8">YIM B02515</strain>
    </source>
</reference>
<protein>
    <submittedName>
        <fullName evidence="7">Alpha-mannosidase</fullName>
    </submittedName>
</protein>
<evidence type="ECO:0000256" key="5">
    <source>
        <dbReference type="SAM" id="Coils"/>
    </source>
</evidence>
<sequence length="1019" mass="117610">MPYFNESYKQSISVFKERVEEKIYSKIALLNINAWVTEEPVHFKERTKGKYISLNLEDSWGKLWDCAWFNFTGVVPKSAAHKKIVLLIDLSGEACIFDEDGCPIQGLTNVSSEFDLTLGRPGKRVIHFLNDAQGGEKIDIWADAGCNDLFGYYRDSGKIKEAHIAILNEEMHQLYYDIEVLQELMEQLTEDTSRHQRILFSLFTAFKAMINYDEEEAKKAREILSVELNRSCGDEALKISAIGHAHIDLAWLWPIRETIRKGARTFSTVLSNMERYPEYIFGASQPQLYSWMKERYPKLYDKIKVRIAEGRWEAQGGMWVEPDTNISGGEALVRQVLYGKKFFKEEFNKDMKILWLPDVFGYSAALPQILKKSGIDYFMTIKLSWNEYNQFPHHTFMWEGIDGSKILAHMPPEGTYNSSAAPRAIKEAERNFKDKGVSEDCLMLFGIGDGGGGPGEEHLERLKREKCLNGLVPVKQEPSLEFFKRIEKNISSYKVWWGELYLEKHQGTYTTQAKNKKFNRRMEFALRELEYVSVLAHIEGVKVYPQQEIEAIWKEILLYQFHDILPGSSIKRVYDESIERYEYLLKLTEELTKSSYRALLEDSCCIDEAASDALLTNKTSKETKAFAIINSLSWDREEWININGNWIKAKVPAMSEISMMCSICNTESFEVRSENNFAENNLLKVSFNEDGSLKSVFDKEFSREVLDTNFKANVLTVYEEPYGNAWDFSPACYDIPQKSFKLQYSESITDGPKVIIKQIYKYNLSTIEQQIILTEGSRRIDFNTKVDWHESNKMLRTSFPINVYTNEVSCDIQFGTIKRSNHDNTSWDMAKYEMCAHKYVDLSQRDYGVALLNDCKYGHRVKENIMDLNLLRSTNMPGVEADKGVHEFTYSLYPHNGDCITGQVNRKAYELNLPLKIIEFSCDSYVAGKKEAFIRVDNENIIVEAVKKAEYSDDIIVRLYECSGSSEKAKLKFGYRTENVQLVNLMEEAIENDALNIESNELTFKPFEILTLKISCSKK</sequence>
<dbReference type="InterPro" id="IPR011013">
    <property type="entry name" value="Gal_mutarotase_sf_dom"/>
</dbReference>
<proteinExistence type="inferred from homology"/>
<dbReference type="Pfam" id="PF01074">
    <property type="entry name" value="Glyco_hydro_38N"/>
    <property type="match status" value="1"/>
</dbReference>
<dbReference type="InterPro" id="IPR011682">
    <property type="entry name" value="Glyco_hydro_38_C"/>
</dbReference>
<dbReference type="InterPro" id="IPR011330">
    <property type="entry name" value="Glyco_hydro/deAcase_b/a-brl"/>
</dbReference>
<dbReference type="EMBL" id="JAESWC010000004">
    <property type="protein sequence ID" value="MBL4936468.1"/>
    <property type="molecule type" value="Genomic_DNA"/>
</dbReference>